<evidence type="ECO:0000256" key="1">
    <source>
        <dbReference type="ARBA" id="ARBA00004141"/>
    </source>
</evidence>
<feature type="transmembrane region" description="Helical" evidence="6">
    <location>
        <begin position="233"/>
        <end position="252"/>
    </location>
</feature>
<name>A0A439CUA0_9PEZI</name>
<dbReference type="EMBL" id="RYZI01000404">
    <property type="protein sequence ID" value="RWA05743.1"/>
    <property type="molecule type" value="Genomic_DNA"/>
</dbReference>
<evidence type="ECO:0000256" key="3">
    <source>
        <dbReference type="ARBA" id="ARBA00022989"/>
    </source>
</evidence>
<dbReference type="STRING" id="363999.A0A439CUA0"/>
<keyword evidence="2 6" id="KW-0812">Transmembrane</keyword>
<dbReference type="GO" id="GO:0016020">
    <property type="term" value="C:membrane"/>
    <property type="evidence" value="ECO:0007669"/>
    <property type="project" value="UniProtKB-SubCell"/>
</dbReference>
<gene>
    <name evidence="8" type="ORF">EKO27_g9360</name>
</gene>
<dbReference type="PANTHER" id="PTHR33048">
    <property type="entry name" value="PTH11-LIKE INTEGRAL MEMBRANE PROTEIN (AFU_ORTHOLOGUE AFUA_5G11245)"/>
    <property type="match status" value="1"/>
</dbReference>
<keyword evidence="3 6" id="KW-1133">Transmembrane helix</keyword>
<evidence type="ECO:0000256" key="4">
    <source>
        <dbReference type="ARBA" id="ARBA00023136"/>
    </source>
</evidence>
<evidence type="ECO:0000259" key="7">
    <source>
        <dbReference type="Pfam" id="PF20684"/>
    </source>
</evidence>
<dbReference type="Pfam" id="PF20684">
    <property type="entry name" value="Fung_rhodopsin"/>
    <property type="match status" value="1"/>
</dbReference>
<reference evidence="8 9" key="1">
    <citation type="submission" date="2018-12" db="EMBL/GenBank/DDBJ databases">
        <title>Draft genome sequence of Xylaria grammica IHI A82.</title>
        <authorList>
            <person name="Buettner E."/>
            <person name="Kellner H."/>
        </authorList>
    </citation>
    <scope>NUCLEOTIDE SEQUENCE [LARGE SCALE GENOMIC DNA]</scope>
    <source>
        <strain evidence="8 9">IHI A82</strain>
    </source>
</reference>
<dbReference type="InterPro" id="IPR049326">
    <property type="entry name" value="Rhodopsin_dom_fungi"/>
</dbReference>
<keyword evidence="4 6" id="KW-0472">Membrane</keyword>
<evidence type="ECO:0000313" key="8">
    <source>
        <dbReference type="EMBL" id="RWA05743.1"/>
    </source>
</evidence>
<dbReference type="Proteomes" id="UP000286045">
    <property type="component" value="Unassembled WGS sequence"/>
</dbReference>
<organism evidence="8 9">
    <name type="scientific">Xylaria grammica</name>
    <dbReference type="NCBI Taxonomy" id="363999"/>
    <lineage>
        <taxon>Eukaryota</taxon>
        <taxon>Fungi</taxon>
        <taxon>Dikarya</taxon>
        <taxon>Ascomycota</taxon>
        <taxon>Pezizomycotina</taxon>
        <taxon>Sordariomycetes</taxon>
        <taxon>Xylariomycetidae</taxon>
        <taxon>Xylariales</taxon>
        <taxon>Xylariaceae</taxon>
        <taxon>Xylaria</taxon>
    </lineage>
</organism>
<evidence type="ECO:0000313" key="9">
    <source>
        <dbReference type="Proteomes" id="UP000286045"/>
    </source>
</evidence>
<dbReference type="InterPro" id="IPR052337">
    <property type="entry name" value="SAT4-like"/>
</dbReference>
<comment type="subcellular location">
    <subcellularLocation>
        <location evidence="1">Membrane</location>
        <topology evidence="1">Multi-pass membrane protein</topology>
    </subcellularLocation>
</comment>
<feature type="transmembrane region" description="Helical" evidence="6">
    <location>
        <begin position="114"/>
        <end position="140"/>
    </location>
</feature>
<sequence>MQSLENDLSIRDVGSNGPMDERPSPLGLPYEVFIGFNWAGVAVATFFLAGRLYSRFCRAGRVCIEDFCISFAYILVVITASLWQYTARDLYYTLNANAGTVPVGPDFVVRLQRWLVIACVVEIFFYTTLILFKLSMLFFFKRLGNSVDYFNYLWWPILFFSLVVYFVGLGDVSYQCYLGDLNTITVYCNSRKATMFLTVTLDVNAALDVLSDFLIMLIPITLLWNVRIRWQKKIAIMGIFSLSLITIGVAIARVADIGATQKVNGLPDSSYLWFWTSLQMALSIVVSCSSAFRQLFTVSAEPKNKPAWSPTASYYERLRSGFRSRGKKHNDITLYDIPTITEVGKDVGYTMTSGDFEQVQRHDSDTIMLVPGEPERITACYTAPGAARVSGNQISDEQEYHVTRHAI</sequence>
<feature type="transmembrane region" description="Helical" evidence="6">
    <location>
        <begin position="32"/>
        <end position="50"/>
    </location>
</feature>
<comment type="caution">
    <text evidence="8">The sequence shown here is derived from an EMBL/GenBank/DDBJ whole genome shotgun (WGS) entry which is preliminary data.</text>
</comment>
<feature type="transmembrane region" description="Helical" evidence="6">
    <location>
        <begin position="205"/>
        <end position="226"/>
    </location>
</feature>
<dbReference type="AlphaFoldDB" id="A0A439CUA0"/>
<feature type="transmembrane region" description="Helical" evidence="6">
    <location>
        <begin position="62"/>
        <end position="85"/>
    </location>
</feature>
<protein>
    <recommendedName>
        <fullName evidence="7">Rhodopsin domain-containing protein</fullName>
    </recommendedName>
</protein>
<evidence type="ECO:0000256" key="5">
    <source>
        <dbReference type="ARBA" id="ARBA00038359"/>
    </source>
</evidence>
<keyword evidence="9" id="KW-1185">Reference proteome</keyword>
<evidence type="ECO:0000256" key="6">
    <source>
        <dbReference type="SAM" id="Phobius"/>
    </source>
</evidence>
<feature type="transmembrane region" description="Helical" evidence="6">
    <location>
        <begin position="272"/>
        <end position="296"/>
    </location>
</feature>
<comment type="similarity">
    <text evidence="5">Belongs to the SAT4 family.</text>
</comment>
<proteinExistence type="inferred from homology"/>
<dbReference type="PANTHER" id="PTHR33048:SF47">
    <property type="entry name" value="INTEGRAL MEMBRANE PROTEIN-RELATED"/>
    <property type="match status" value="1"/>
</dbReference>
<evidence type="ECO:0000256" key="2">
    <source>
        <dbReference type="ARBA" id="ARBA00022692"/>
    </source>
</evidence>
<accession>A0A439CUA0</accession>
<feature type="transmembrane region" description="Helical" evidence="6">
    <location>
        <begin position="152"/>
        <end position="170"/>
    </location>
</feature>
<feature type="domain" description="Rhodopsin" evidence="7">
    <location>
        <begin position="51"/>
        <end position="296"/>
    </location>
</feature>